<dbReference type="EMBL" id="JAALLS010000001">
    <property type="protein sequence ID" value="NGP86752.1"/>
    <property type="molecule type" value="Genomic_DNA"/>
</dbReference>
<reference evidence="1 2" key="1">
    <citation type="submission" date="2020-02" db="EMBL/GenBank/DDBJ databases">
        <title>Aliifodinibius halophilus 2W32, complete genome.</title>
        <authorList>
            <person name="Li Y."/>
            <person name="Wu S."/>
        </authorList>
    </citation>
    <scope>NUCLEOTIDE SEQUENCE [LARGE SCALE GENOMIC DNA]</scope>
    <source>
        <strain evidence="1 2">2W32</strain>
    </source>
</reference>
<dbReference type="AlphaFoldDB" id="A0A6M1T8P6"/>
<keyword evidence="2" id="KW-1185">Reference proteome</keyword>
<sequence length="169" mass="19374">MREHQRASVWPNIEIGPSFQPNEVAFHVRNTGIGPAQIQATKLTYKNQQISDWRSLLFTIANDTTNLKGLQTYQSFINKRVLPNKSERQDIFRISINDTNSTGKLFLSQLGKEVSKQHLNITLCYCSVYEQCWISKMFNPNHATTESSAPTYGYKKPVESCREIQNSDI</sequence>
<accession>A0A6M1T8P6</accession>
<organism evidence="1 2">
    <name type="scientific">Fodinibius halophilus</name>
    <dbReference type="NCBI Taxonomy" id="1736908"/>
    <lineage>
        <taxon>Bacteria</taxon>
        <taxon>Pseudomonadati</taxon>
        <taxon>Balneolota</taxon>
        <taxon>Balneolia</taxon>
        <taxon>Balneolales</taxon>
        <taxon>Balneolaceae</taxon>
        <taxon>Fodinibius</taxon>
    </lineage>
</organism>
<gene>
    <name evidence="1" type="ORF">G3569_00185</name>
</gene>
<protein>
    <submittedName>
        <fullName evidence="1">Uncharacterized protein</fullName>
    </submittedName>
</protein>
<evidence type="ECO:0000313" key="1">
    <source>
        <dbReference type="EMBL" id="NGP86752.1"/>
    </source>
</evidence>
<name>A0A6M1T8P6_9BACT</name>
<evidence type="ECO:0000313" key="2">
    <source>
        <dbReference type="Proteomes" id="UP000479132"/>
    </source>
</evidence>
<dbReference type="RefSeq" id="WP_165264857.1">
    <property type="nucleotide sequence ID" value="NZ_JAALLS010000001.1"/>
</dbReference>
<comment type="caution">
    <text evidence="1">The sequence shown here is derived from an EMBL/GenBank/DDBJ whole genome shotgun (WGS) entry which is preliminary data.</text>
</comment>
<dbReference type="Proteomes" id="UP000479132">
    <property type="component" value="Unassembled WGS sequence"/>
</dbReference>
<proteinExistence type="predicted"/>